<reference evidence="2" key="1">
    <citation type="journal article" date="2013" name="PLoS ONE">
        <title>Development of Multiplex PCR Assays for the Identification of the 33 Serotypes of Streptococcus suis.</title>
        <authorList>
            <person name="Liu Z."/>
            <person name="Zheng H."/>
            <person name="Gottschalk M."/>
            <person name="Bai X."/>
            <person name="Lan R."/>
            <person name="Ji S."/>
            <person name="Liu H."/>
            <person name="Xu J."/>
        </authorList>
    </citation>
    <scope>NUCLEOTIDE SEQUENCE</scope>
    <source>
        <strain evidence="2">12814</strain>
    </source>
</reference>
<feature type="transmembrane region" description="Helical" evidence="1">
    <location>
        <begin position="12"/>
        <end position="28"/>
    </location>
</feature>
<feature type="transmembrane region" description="Helical" evidence="1">
    <location>
        <begin position="108"/>
        <end position="127"/>
    </location>
</feature>
<feature type="transmembrane region" description="Helical" evidence="1">
    <location>
        <begin position="211"/>
        <end position="230"/>
    </location>
</feature>
<sequence>MKVIIGDKMNLKLLWIVTIWAINIFVGFRQKDMDYELVLFNRGKFGRLKLSTVLAALLLITMVWNAIATIDLPDMENYFWLYQGLIGGVETGYSFLMDLFRSHQFTFLQFRATILIVSYVLIWLGLVKIKANKNLVLALYFVFPYNFDVIQFRNFFAAAIFLYGLTDFMLDNKNGTIKFAITTWGSSLFHSISYIYFILLLTHKKITNFKFMRQLFVAIFVSLLLVSVLFRDQLLGLFSSIFIGFNREKATYYLNEGTRNGFLVFWFFEIVFLYISYLLHNQNKKFNFLSEFDSKVVEKIFWINLILTFLFPITMINFNFSRIFRNILIINYGLGAYVLLMPKIRARQVAALCFCVAYLFQFLYNLQISPNLTFLPFFK</sequence>
<feature type="transmembrane region" description="Helical" evidence="1">
    <location>
        <begin position="300"/>
        <end position="317"/>
    </location>
</feature>
<dbReference type="InterPro" id="IPR049458">
    <property type="entry name" value="EpsG-like"/>
</dbReference>
<feature type="transmembrane region" description="Helical" evidence="1">
    <location>
        <begin position="48"/>
        <end position="67"/>
    </location>
</feature>
<keyword evidence="1" id="KW-1133">Transmembrane helix</keyword>
<dbReference type="AlphaFoldDB" id="T1SEX9"/>
<name>T1SEX9_STRSU</name>
<keyword evidence="1" id="KW-0472">Membrane</keyword>
<evidence type="ECO:0000313" key="2">
    <source>
        <dbReference type="EMBL" id="AGS58342.1"/>
    </source>
</evidence>
<feature type="transmembrane region" description="Helical" evidence="1">
    <location>
        <begin position="79"/>
        <end position="96"/>
    </location>
</feature>
<feature type="transmembrane region" description="Helical" evidence="1">
    <location>
        <begin position="323"/>
        <end position="342"/>
    </location>
</feature>
<feature type="transmembrane region" description="Helical" evidence="1">
    <location>
        <begin position="261"/>
        <end position="279"/>
    </location>
</feature>
<accession>T1SEX9</accession>
<keyword evidence="1" id="KW-0812">Transmembrane</keyword>
<organism evidence="2">
    <name type="scientific">Streptococcus suis</name>
    <dbReference type="NCBI Taxonomy" id="1307"/>
    <lineage>
        <taxon>Bacteria</taxon>
        <taxon>Bacillati</taxon>
        <taxon>Bacillota</taxon>
        <taxon>Bacilli</taxon>
        <taxon>Lactobacillales</taxon>
        <taxon>Streptococcaceae</taxon>
        <taxon>Streptococcus</taxon>
    </lineage>
</organism>
<gene>
    <name evidence="2" type="primary">cps11N</name>
</gene>
<feature type="transmembrane region" description="Helical" evidence="1">
    <location>
        <begin position="349"/>
        <end position="368"/>
    </location>
</feature>
<dbReference type="EMBL" id="KC537371">
    <property type="protein sequence ID" value="AGS58342.1"/>
    <property type="molecule type" value="Genomic_DNA"/>
</dbReference>
<feature type="transmembrane region" description="Helical" evidence="1">
    <location>
        <begin position="177"/>
        <end position="199"/>
    </location>
</feature>
<dbReference type="Pfam" id="PF14897">
    <property type="entry name" value="EpsG"/>
    <property type="match status" value="1"/>
</dbReference>
<protein>
    <submittedName>
        <fullName evidence="2">Cps11N</fullName>
    </submittedName>
</protein>
<feature type="transmembrane region" description="Helical" evidence="1">
    <location>
        <begin position="139"/>
        <end position="165"/>
    </location>
</feature>
<evidence type="ECO:0000256" key="1">
    <source>
        <dbReference type="SAM" id="Phobius"/>
    </source>
</evidence>
<proteinExistence type="predicted"/>